<reference evidence="8" key="1">
    <citation type="submission" date="2019-03" db="EMBL/GenBank/DDBJ databases">
        <title>Long read genome sequence of the mycoparasitic Pythium oligandrum ATCC 38472 isolated from sugarbeet rhizosphere.</title>
        <authorList>
            <person name="Gaulin E."/>
        </authorList>
    </citation>
    <scope>NUCLEOTIDE SEQUENCE</scope>
    <source>
        <strain evidence="8">ATCC 38472_TT</strain>
    </source>
</reference>
<dbReference type="InterPro" id="IPR039261">
    <property type="entry name" value="FNR_nucleotide-bd"/>
</dbReference>
<dbReference type="PROSITE" id="PS51384">
    <property type="entry name" value="FAD_FR"/>
    <property type="match status" value="1"/>
</dbReference>
<feature type="transmembrane region" description="Helical" evidence="6">
    <location>
        <begin position="109"/>
        <end position="134"/>
    </location>
</feature>
<feature type="transmembrane region" description="Helical" evidence="6">
    <location>
        <begin position="660"/>
        <end position="678"/>
    </location>
</feature>
<dbReference type="Pfam" id="PF01794">
    <property type="entry name" value="Ferric_reduct"/>
    <property type="match status" value="1"/>
</dbReference>
<organism evidence="8 9">
    <name type="scientific">Pythium oligandrum</name>
    <name type="common">Mycoparasitic fungus</name>
    <dbReference type="NCBI Taxonomy" id="41045"/>
    <lineage>
        <taxon>Eukaryota</taxon>
        <taxon>Sar</taxon>
        <taxon>Stramenopiles</taxon>
        <taxon>Oomycota</taxon>
        <taxon>Peronosporomycetes</taxon>
        <taxon>Pythiales</taxon>
        <taxon>Pythiaceae</taxon>
        <taxon>Pythium</taxon>
    </lineage>
</organism>
<feature type="transmembrane region" description="Helical" evidence="6">
    <location>
        <begin position="301"/>
        <end position="322"/>
    </location>
</feature>
<keyword evidence="3 6" id="KW-1133">Transmembrane helix</keyword>
<evidence type="ECO:0000256" key="4">
    <source>
        <dbReference type="ARBA" id="ARBA00023002"/>
    </source>
</evidence>
<dbReference type="InterPro" id="IPR017927">
    <property type="entry name" value="FAD-bd_FR_type"/>
</dbReference>
<protein>
    <recommendedName>
        <fullName evidence="7">FAD-binding FR-type domain-containing protein</fullName>
    </recommendedName>
</protein>
<dbReference type="InterPro" id="IPR013121">
    <property type="entry name" value="Fe_red_NAD-bd_6"/>
</dbReference>
<dbReference type="Gene3D" id="2.40.30.10">
    <property type="entry name" value="Translation factors"/>
    <property type="match status" value="1"/>
</dbReference>
<keyword evidence="2 6" id="KW-0812">Transmembrane</keyword>
<dbReference type="InterPro" id="IPR017938">
    <property type="entry name" value="Riboflavin_synthase-like_b-brl"/>
</dbReference>
<dbReference type="InterPro" id="IPR013130">
    <property type="entry name" value="Fe3_Rdtase_TM_dom"/>
</dbReference>
<name>A0A8K1CB76_PYTOL</name>
<proteinExistence type="predicted"/>
<evidence type="ECO:0000313" key="9">
    <source>
        <dbReference type="Proteomes" id="UP000794436"/>
    </source>
</evidence>
<keyword evidence="5 6" id="KW-0472">Membrane</keyword>
<keyword evidence="4" id="KW-0560">Oxidoreductase</keyword>
<dbReference type="GO" id="GO:0005886">
    <property type="term" value="C:plasma membrane"/>
    <property type="evidence" value="ECO:0007669"/>
    <property type="project" value="TreeGrafter"/>
</dbReference>
<dbReference type="Proteomes" id="UP000794436">
    <property type="component" value="Unassembled WGS sequence"/>
</dbReference>
<evidence type="ECO:0000259" key="7">
    <source>
        <dbReference type="PROSITE" id="PS51384"/>
    </source>
</evidence>
<evidence type="ECO:0000256" key="2">
    <source>
        <dbReference type="ARBA" id="ARBA00022692"/>
    </source>
</evidence>
<evidence type="ECO:0000256" key="6">
    <source>
        <dbReference type="SAM" id="Phobius"/>
    </source>
</evidence>
<dbReference type="CDD" id="cd06186">
    <property type="entry name" value="NOX_Duox_like_FAD_NADP"/>
    <property type="match status" value="1"/>
</dbReference>
<feature type="transmembrane region" description="Helical" evidence="6">
    <location>
        <begin position="621"/>
        <end position="640"/>
    </location>
</feature>
<dbReference type="OrthoDB" id="167398at2759"/>
<dbReference type="AlphaFoldDB" id="A0A8K1CB76"/>
<dbReference type="EMBL" id="SPLM01000109">
    <property type="protein sequence ID" value="TMW59793.1"/>
    <property type="molecule type" value="Genomic_DNA"/>
</dbReference>
<dbReference type="PANTHER" id="PTHR11972:SF193">
    <property type="entry name" value="FAD-BINDING FR-TYPE DOMAIN-CONTAINING PROTEIN"/>
    <property type="match status" value="1"/>
</dbReference>
<evidence type="ECO:0000256" key="5">
    <source>
        <dbReference type="ARBA" id="ARBA00023136"/>
    </source>
</evidence>
<comment type="caution">
    <text evidence="8">The sequence shown here is derived from an EMBL/GenBank/DDBJ whole genome shotgun (WGS) entry which is preliminary data.</text>
</comment>
<dbReference type="InterPro" id="IPR013112">
    <property type="entry name" value="FAD-bd_8"/>
</dbReference>
<dbReference type="InterPro" id="IPR050369">
    <property type="entry name" value="RBOH/FRE"/>
</dbReference>
<dbReference type="Pfam" id="PF08022">
    <property type="entry name" value="FAD_binding_8"/>
    <property type="match status" value="1"/>
</dbReference>
<keyword evidence="9" id="KW-1185">Reference proteome</keyword>
<feature type="transmembrane region" description="Helical" evidence="6">
    <location>
        <begin position="334"/>
        <end position="351"/>
    </location>
</feature>
<feature type="domain" description="FAD-binding FR-type" evidence="7">
    <location>
        <begin position="378"/>
        <end position="489"/>
    </location>
</feature>
<feature type="transmembrane region" description="Helical" evidence="6">
    <location>
        <begin position="155"/>
        <end position="177"/>
    </location>
</feature>
<dbReference type="GO" id="GO:0016491">
    <property type="term" value="F:oxidoreductase activity"/>
    <property type="evidence" value="ECO:0007669"/>
    <property type="project" value="UniProtKB-KW"/>
</dbReference>
<dbReference type="SUPFAM" id="SSF63380">
    <property type="entry name" value="Riboflavin synthase domain-like"/>
    <property type="match status" value="1"/>
</dbReference>
<feature type="transmembrane region" description="Helical" evidence="6">
    <location>
        <begin position="253"/>
        <end position="274"/>
    </location>
</feature>
<evidence type="ECO:0000256" key="3">
    <source>
        <dbReference type="ARBA" id="ARBA00022989"/>
    </source>
</evidence>
<feature type="transmembrane region" description="Helical" evidence="6">
    <location>
        <begin position="210"/>
        <end position="233"/>
    </location>
</feature>
<dbReference type="SUPFAM" id="SSF52343">
    <property type="entry name" value="Ferredoxin reductase-like, C-terminal NADP-linked domain"/>
    <property type="match status" value="1"/>
</dbReference>
<dbReference type="SFLD" id="SFLDG01168">
    <property type="entry name" value="Ferric_reductase_subgroup_(FRE"/>
    <property type="match status" value="1"/>
</dbReference>
<gene>
    <name evidence="8" type="ORF">Poli38472_004862</name>
</gene>
<accession>A0A8K1CB76</accession>
<dbReference type="Pfam" id="PF08030">
    <property type="entry name" value="NAD_binding_6"/>
    <property type="match status" value="1"/>
</dbReference>
<evidence type="ECO:0000313" key="8">
    <source>
        <dbReference type="EMBL" id="TMW59793.1"/>
    </source>
</evidence>
<dbReference type="PANTHER" id="PTHR11972">
    <property type="entry name" value="NADPH OXIDASE"/>
    <property type="match status" value="1"/>
</dbReference>
<feature type="transmembrane region" description="Helical" evidence="6">
    <location>
        <begin position="30"/>
        <end position="52"/>
    </location>
</feature>
<dbReference type="SFLD" id="SFLDS00052">
    <property type="entry name" value="Ferric_Reductase_Domain"/>
    <property type="match status" value="1"/>
</dbReference>
<evidence type="ECO:0000256" key="1">
    <source>
        <dbReference type="ARBA" id="ARBA00004141"/>
    </source>
</evidence>
<sequence>MAQDFTALMTPPPAGRPSAITPVSASSLALVLRLGALFMLAFFVFGNIATWAPLYELQLINTFFAWWKGYPHGGGSEGAHAGHSVGVIDTGPYRNISHTNHTEMIRPTFLFFFCILPFFAGILIIEALNVVAPARRLTASWLWKLSAYMRRKPQLPVLGVSRFTIGEWLFGVVFVLGGNALCFWYEWDRRIKAINLQVKEGTGVLDTAKYFNIVGISFAYVAIYNMAFLLLPVTRNCVWMEFFNVSYANAIKLHRWIGFMTAITSVIHMVGYWVKWTIQGTFRKYQLPCIHCDLSDEFTGYYAWFNTFGFISVLAMLVMIPLSLPVVRRKMYEWFYVSHWVLFIISFFFAILHWGQILWWILPVGILFLISRATSNWNGLAPVVVSSFTTSGPEGEELVKLVVQRSARLSYDYKVGQFVYINVPHISKLQWHALTIASSPKTSATELTLLVKPLGDWSNDLVKYAKECEAAQEAPVVYMDGFFGSSLEHYDEYATLALVGGGIGVTPLLAVLEDIAAKVSRAGSVWTQPRVVFVLAFRELSLLRTVAPVLLKLKELDPSGEYFQAKLYGSRQVLDASLDESYVEQVAPSDVITKKTKLDGVKAREARPFYEPLRSSAPLRFSLFFVFYIVAILVLMGARWGNGPIQGDSHHTLWPLQRTFEFVISCATIVVAYAFIFYEYWAIRNGYMVSDVIEDVQTDGIDYAPSASSDIHSMRDLVSHLGVVFGERPDIKKVLSETLELHNNAQSSTAFLPSVGVLVSGPVPLKQVTNEAVVALGSGRFDVHEEEFEL</sequence>
<dbReference type="Gene3D" id="3.40.50.80">
    <property type="entry name" value="Nucleotide-binding domain of ferredoxin-NADP reductase (FNR) module"/>
    <property type="match status" value="1"/>
</dbReference>
<comment type="subcellular location">
    <subcellularLocation>
        <location evidence="1">Membrane</location>
        <topology evidence="1">Multi-pass membrane protein</topology>
    </subcellularLocation>
</comment>